<reference evidence="3" key="1">
    <citation type="journal article" date="2019" name="Int. J. Syst. Evol. Microbiol.">
        <title>The Global Catalogue of Microorganisms (GCM) 10K type strain sequencing project: providing services to taxonomists for standard genome sequencing and annotation.</title>
        <authorList>
            <consortium name="The Broad Institute Genomics Platform"/>
            <consortium name="The Broad Institute Genome Sequencing Center for Infectious Disease"/>
            <person name="Wu L."/>
            <person name="Ma J."/>
        </authorList>
    </citation>
    <scope>NUCLEOTIDE SEQUENCE [LARGE SCALE GENOMIC DNA]</scope>
    <source>
        <strain evidence="3">JCM 13250</strain>
    </source>
</reference>
<proteinExistence type="predicted"/>
<feature type="compositionally biased region" description="Polar residues" evidence="1">
    <location>
        <begin position="184"/>
        <end position="199"/>
    </location>
</feature>
<keyword evidence="3" id="KW-1185">Reference proteome</keyword>
<dbReference type="RefSeq" id="WP_344128102.1">
    <property type="nucleotide sequence ID" value="NZ_BAAALT010000039.1"/>
</dbReference>
<protein>
    <recommendedName>
        <fullName evidence="4">PPE family domain-containing protein</fullName>
    </recommendedName>
</protein>
<feature type="compositionally biased region" description="Basic and acidic residues" evidence="1">
    <location>
        <begin position="340"/>
        <end position="349"/>
    </location>
</feature>
<comment type="caution">
    <text evidence="2">The sequence shown here is derived from an EMBL/GenBank/DDBJ whole genome shotgun (WGS) entry which is preliminary data.</text>
</comment>
<feature type="region of interest" description="Disordered" evidence="1">
    <location>
        <begin position="176"/>
        <end position="260"/>
    </location>
</feature>
<dbReference type="EMBL" id="BAAALT010000039">
    <property type="protein sequence ID" value="GAA1795797.1"/>
    <property type="molecule type" value="Genomic_DNA"/>
</dbReference>
<feature type="region of interest" description="Disordered" evidence="1">
    <location>
        <begin position="361"/>
        <end position="385"/>
    </location>
</feature>
<feature type="region of interest" description="Disordered" evidence="1">
    <location>
        <begin position="276"/>
        <end position="302"/>
    </location>
</feature>
<organism evidence="2 3">
    <name type="scientific">Luedemannella flava</name>
    <dbReference type="NCBI Taxonomy" id="349316"/>
    <lineage>
        <taxon>Bacteria</taxon>
        <taxon>Bacillati</taxon>
        <taxon>Actinomycetota</taxon>
        <taxon>Actinomycetes</taxon>
        <taxon>Micromonosporales</taxon>
        <taxon>Micromonosporaceae</taxon>
        <taxon>Luedemannella</taxon>
    </lineage>
</organism>
<accession>A0ABP4XYZ5</accession>
<feature type="compositionally biased region" description="Low complexity" evidence="1">
    <location>
        <begin position="277"/>
        <end position="294"/>
    </location>
</feature>
<feature type="region of interest" description="Disordered" evidence="1">
    <location>
        <begin position="314"/>
        <end position="349"/>
    </location>
</feature>
<sequence>MSTANKPTDWSQFTLPQIWAMLRDEGGDAAYDQIRAWFQIEYICRHHADQLTAALTSLASAWPPAKGNAAEHFQQYVRTLIANLTATSNAANANGRALANYHGDLMETRRKVSDLVDKYPERAAGLAASGIVARRDQLAADARTVMDAADKSAQLLAHLMKPPPVYLAAVVRYKGEPPDETPDAGTSGTPRSSGQSFSPGLTTTLGGLSGSGTGAGSRAPTLEGGVDPTSVPGQGAPNAGLPNTGGSGPDLVVGQPLGAGTDVGAPVGRVIGGAPGGSSAAPIRPGAAGSASGSTGHGAGAGGMLGAPLMMGGAGTTREGTRVGRPGGVIGGERRKRRPPHDPDDPWLIDHEVVDPVIGLRASESAGGPDDELPPGVVSIEGWPR</sequence>
<evidence type="ECO:0000256" key="1">
    <source>
        <dbReference type="SAM" id="MobiDB-lite"/>
    </source>
</evidence>
<name>A0ABP4XYZ5_9ACTN</name>
<evidence type="ECO:0000313" key="3">
    <source>
        <dbReference type="Proteomes" id="UP001500218"/>
    </source>
</evidence>
<gene>
    <name evidence="2" type="ORF">GCM10009682_16960</name>
</gene>
<evidence type="ECO:0008006" key="4">
    <source>
        <dbReference type="Google" id="ProtNLM"/>
    </source>
</evidence>
<dbReference type="Proteomes" id="UP001500218">
    <property type="component" value="Unassembled WGS sequence"/>
</dbReference>
<evidence type="ECO:0000313" key="2">
    <source>
        <dbReference type="EMBL" id="GAA1795797.1"/>
    </source>
</evidence>